<proteinExistence type="predicted"/>
<reference evidence="2" key="2">
    <citation type="submission" date="2021-04" db="EMBL/GenBank/DDBJ databases">
        <authorList>
            <person name="Gilroy R."/>
        </authorList>
    </citation>
    <scope>NUCLEOTIDE SEQUENCE</scope>
    <source>
        <strain evidence="2">CHK179-7159</strain>
    </source>
</reference>
<organism evidence="2 3">
    <name type="scientific">Candidatus Eisenbergiella merdipullorum</name>
    <dbReference type="NCBI Taxonomy" id="2838553"/>
    <lineage>
        <taxon>Bacteria</taxon>
        <taxon>Bacillati</taxon>
        <taxon>Bacillota</taxon>
        <taxon>Clostridia</taxon>
        <taxon>Lachnospirales</taxon>
        <taxon>Lachnospiraceae</taxon>
        <taxon>Eisenbergiella</taxon>
    </lineage>
</organism>
<dbReference type="PANTHER" id="PTHR43546:SF3">
    <property type="entry name" value="UPF0173 METAL-DEPENDENT HYDROLASE MJ1163"/>
    <property type="match status" value="1"/>
</dbReference>
<dbReference type="PANTHER" id="PTHR43546">
    <property type="entry name" value="UPF0173 METAL-DEPENDENT HYDROLASE MJ1163-RELATED"/>
    <property type="match status" value="1"/>
</dbReference>
<dbReference type="InterPro" id="IPR050114">
    <property type="entry name" value="UPF0173_UPF0282_UlaG_hydrolase"/>
</dbReference>
<protein>
    <submittedName>
        <fullName evidence="2">MBL fold metallo-hydrolase</fullName>
    </submittedName>
</protein>
<dbReference type="InterPro" id="IPR001279">
    <property type="entry name" value="Metallo-B-lactamas"/>
</dbReference>
<name>A0A9D2I565_9FIRM</name>
<dbReference type="EMBL" id="DWYY01000014">
    <property type="protein sequence ID" value="HJA91758.1"/>
    <property type="molecule type" value="Genomic_DNA"/>
</dbReference>
<dbReference type="Gene3D" id="3.60.15.10">
    <property type="entry name" value="Ribonuclease Z/Hydroxyacylglutathione hydrolase-like"/>
    <property type="match status" value="1"/>
</dbReference>
<feature type="domain" description="Metallo-beta-lactamase" evidence="1">
    <location>
        <begin position="7"/>
        <end position="196"/>
    </location>
</feature>
<sequence>MQIVWMGQAGLLIDTGNIKIMVDPYLSDSVAKVNPKNWRRVPVDEAFFRKDPDMIVITHSHLDHLDPETLSRLLDTQKAVTLLAPYDAWQEARKFGGNHNYVMFNRGTVWTQDGLIFTAVKAEHSDLTAIGFVLDDGVQKIYITGDTLYNKGIFGDLPEDIDAVFLPINGVGNNMNIADAKRFARKTGAKKAVPIHWGMFDEIDPAGFDLENAVIPTIYGEVKLQ</sequence>
<dbReference type="SUPFAM" id="SSF56281">
    <property type="entry name" value="Metallo-hydrolase/oxidoreductase"/>
    <property type="match status" value="1"/>
</dbReference>
<gene>
    <name evidence="2" type="ORF">H9717_01330</name>
</gene>
<reference evidence="2" key="1">
    <citation type="journal article" date="2021" name="PeerJ">
        <title>Extensive microbial diversity within the chicken gut microbiome revealed by metagenomics and culture.</title>
        <authorList>
            <person name="Gilroy R."/>
            <person name="Ravi A."/>
            <person name="Getino M."/>
            <person name="Pursley I."/>
            <person name="Horton D.L."/>
            <person name="Alikhan N.F."/>
            <person name="Baker D."/>
            <person name="Gharbi K."/>
            <person name="Hall N."/>
            <person name="Watson M."/>
            <person name="Adriaenssens E.M."/>
            <person name="Foster-Nyarko E."/>
            <person name="Jarju S."/>
            <person name="Secka A."/>
            <person name="Antonio M."/>
            <person name="Oren A."/>
            <person name="Chaudhuri R.R."/>
            <person name="La Ragione R."/>
            <person name="Hildebrand F."/>
            <person name="Pallen M.J."/>
        </authorList>
    </citation>
    <scope>NUCLEOTIDE SEQUENCE</scope>
    <source>
        <strain evidence="2">CHK179-7159</strain>
    </source>
</reference>
<dbReference type="Proteomes" id="UP000886858">
    <property type="component" value="Unassembled WGS sequence"/>
</dbReference>
<evidence type="ECO:0000313" key="3">
    <source>
        <dbReference type="Proteomes" id="UP000886858"/>
    </source>
</evidence>
<evidence type="ECO:0000259" key="1">
    <source>
        <dbReference type="SMART" id="SM00849"/>
    </source>
</evidence>
<dbReference type="AlphaFoldDB" id="A0A9D2I565"/>
<dbReference type="InterPro" id="IPR036866">
    <property type="entry name" value="RibonucZ/Hydroxyglut_hydro"/>
</dbReference>
<dbReference type="SMART" id="SM00849">
    <property type="entry name" value="Lactamase_B"/>
    <property type="match status" value="1"/>
</dbReference>
<accession>A0A9D2I565</accession>
<evidence type="ECO:0000313" key="2">
    <source>
        <dbReference type="EMBL" id="HJA91758.1"/>
    </source>
</evidence>
<comment type="caution">
    <text evidence="2">The sequence shown here is derived from an EMBL/GenBank/DDBJ whole genome shotgun (WGS) entry which is preliminary data.</text>
</comment>
<dbReference type="Pfam" id="PF12706">
    <property type="entry name" value="Lactamase_B_2"/>
    <property type="match status" value="1"/>
</dbReference>